<accession>A0A8J9VFI2</accession>
<gene>
    <name evidence="3" type="primary">Hypp5582</name>
    <name evidence="3" type="ORF">BLAG_LOCUS3025</name>
</gene>
<keyword evidence="1" id="KW-0863">Zinc-finger</keyword>
<evidence type="ECO:0000259" key="2">
    <source>
        <dbReference type="PROSITE" id="PS50158"/>
    </source>
</evidence>
<dbReference type="GO" id="GO:0008270">
    <property type="term" value="F:zinc ion binding"/>
    <property type="evidence" value="ECO:0007669"/>
    <property type="project" value="UniProtKB-KW"/>
</dbReference>
<organism evidence="3 4">
    <name type="scientific">Branchiostoma lanceolatum</name>
    <name type="common">Common lancelet</name>
    <name type="synonym">Amphioxus lanceolatum</name>
    <dbReference type="NCBI Taxonomy" id="7740"/>
    <lineage>
        <taxon>Eukaryota</taxon>
        <taxon>Metazoa</taxon>
        <taxon>Chordata</taxon>
        <taxon>Cephalochordata</taxon>
        <taxon>Leptocardii</taxon>
        <taxon>Amphioxiformes</taxon>
        <taxon>Branchiostomatidae</taxon>
        <taxon>Branchiostoma</taxon>
    </lineage>
</organism>
<dbReference type="Gene3D" id="4.10.60.10">
    <property type="entry name" value="Zinc finger, CCHC-type"/>
    <property type="match status" value="1"/>
</dbReference>
<evidence type="ECO:0000313" key="3">
    <source>
        <dbReference type="EMBL" id="CAH1238404.1"/>
    </source>
</evidence>
<dbReference type="Proteomes" id="UP000838412">
    <property type="component" value="Chromosome 10"/>
</dbReference>
<evidence type="ECO:0000313" key="4">
    <source>
        <dbReference type="Proteomes" id="UP000838412"/>
    </source>
</evidence>
<dbReference type="InterPro" id="IPR001878">
    <property type="entry name" value="Znf_CCHC"/>
</dbReference>
<dbReference type="EMBL" id="OV696695">
    <property type="protein sequence ID" value="CAH1238404.1"/>
    <property type="molecule type" value="Genomic_DNA"/>
</dbReference>
<dbReference type="PROSITE" id="PS50158">
    <property type="entry name" value="ZF_CCHC"/>
    <property type="match status" value="1"/>
</dbReference>
<protein>
    <submittedName>
        <fullName evidence="3">Hypp5582 protein</fullName>
    </submittedName>
</protein>
<proteinExistence type="predicted"/>
<sequence>MILQALPAADQQVIPAPVQQAAAPVLPAGGYPIQGFNAFQEMQALMERTERLEHRETEQTTMRLLREARAYATRRSSAFDPTTMSALLKALAEAASKAGHRSASTWTYAASAFDRQMEEGAGLGGGDLQSLAAEFIGDPEQAHVTNTVNKWKKSNLHVFQPRCQSLPHQPALPPALASVGDVAWQALVSQLLAPRALAPQAMAPQAMAPQAMASQAMAPQAMALQAMASQAMASQAVAPQAMVPQVMAPQAVAPQVLAPQGVAFQSPVPPFFPQPLGPNQCRICKGEGHFARDCPSRFRGRGARRGNRGGRF</sequence>
<keyword evidence="4" id="KW-1185">Reference proteome</keyword>
<name>A0A8J9VFI2_BRALA</name>
<dbReference type="AlphaFoldDB" id="A0A8J9VFI2"/>
<dbReference type="GO" id="GO:0003676">
    <property type="term" value="F:nucleic acid binding"/>
    <property type="evidence" value="ECO:0007669"/>
    <property type="project" value="InterPro"/>
</dbReference>
<keyword evidence="1" id="KW-0479">Metal-binding</keyword>
<reference evidence="3" key="1">
    <citation type="submission" date="2022-01" db="EMBL/GenBank/DDBJ databases">
        <authorList>
            <person name="Braso-Vives M."/>
        </authorList>
    </citation>
    <scope>NUCLEOTIDE SEQUENCE</scope>
</reference>
<dbReference type="Pfam" id="PF00098">
    <property type="entry name" value="zf-CCHC"/>
    <property type="match status" value="1"/>
</dbReference>
<dbReference type="InterPro" id="IPR036875">
    <property type="entry name" value="Znf_CCHC_sf"/>
</dbReference>
<dbReference type="SUPFAM" id="SSF57756">
    <property type="entry name" value="Retrovirus zinc finger-like domains"/>
    <property type="match status" value="1"/>
</dbReference>
<dbReference type="SMART" id="SM00343">
    <property type="entry name" value="ZnF_C2HC"/>
    <property type="match status" value="1"/>
</dbReference>
<feature type="domain" description="CCHC-type" evidence="2">
    <location>
        <begin position="281"/>
        <end position="296"/>
    </location>
</feature>
<keyword evidence="1" id="KW-0862">Zinc</keyword>
<evidence type="ECO:0000256" key="1">
    <source>
        <dbReference type="PROSITE-ProRule" id="PRU00047"/>
    </source>
</evidence>